<keyword evidence="3" id="KW-1185">Reference proteome</keyword>
<comment type="caution">
    <text evidence="2">The sequence shown here is derived from an EMBL/GenBank/DDBJ whole genome shotgun (WGS) entry which is preliminary data.</text>
</comment>
<dbReference type="EMBL" id="CAUYUJ010018184">
    <property type="protein sequence ID" value="CAK0881448.1"/>
    <property type="molecule type" value="Genomic_DNA"/>
</dbReference>
<accession>A0ABN9W9K3</accession>
<evidence type="ECO:0008006" key="4">
    <source>
        <dbReference type="Google" id="ProtNLM"/>
    </source>
</evidence>
<organism evidence="2 3">
    <name type="scientific">Prorocentrum cordatum</name>
    <dbReference type="NCBI Taxonomy" id="2364126"/>
    <lineage>
        <taxon>Eukaryota</taxon>
        <taxon>Sar</taxon>
        <taxon>Alveolata</taxon>
        <taxon>Dinophyceae</taxon>
        <taxon>Prorocentrales</taxon>
        <taxon>Prorocentraceae</taxon>
        <taxon>Prorocentrum</taxon>
    </lineage>
</organism>
<feature type="region of interest" description="Disordered" evidence="1">
    <location>
        <begin position="19"/>
        <end position="177"/>
    </location>
</feature>
<sequence>MQDPASISLLQVVASCGASQEATTMSPAANRSEKDVAGQSRAVEESGEEAAARKRASEEEEAARWRAAREVARNRAAEEAAQAAQHPREEAAAAAADSKRPQAAQAVARAAAASPASEAPATAASQASPLRAGPARAASEASSAPRGEPPAGPPLAAELAARLKPDLPDQSAGDGPIWIVVGGRGKGGIMVRKGESLTSKPLPVRLAPGTRVEELEVSGDRLHYKRIRGNGPDFGWVSVEADGRALLEREV</sequence>
<dbReference type="Proteomes" id="UP001189429">
    <property type="component" value="Unassembled WGS sequence"/>
</dbReference>
<evidence type="ECO:0000313" key="2">
    <source>
        <dbReference type="EMBL" id="CAK0881448.1"/>
    </source>
</evidence>
<feature type="compositionally biased region" description="Basic and acidic residues" evidence="1">
    <location>
        <begin position="50"/>
        <end position="78"/>
    </location>
</feature>
<gene>
    <name evidence="2" type="ORF">PCOR1329_LOCUS64287</name>
</gene>
<evidence type="ECO:0000313" key="3">
    <source>
        <dbReference type="Proteomes" id="UP001189429"/>
    </source>
</evidence>
<name>A0ABN9W9K3_9DINO</name>
<reference evidence="2" key="1">
    <citation type="submission" date="2023-10" db="EMBL/GenBank/DDBJ databases">
        <authorList>
            <person name="Chen Y."/>
            <person name="Shah S."/>
            <person name="Dougan E. K."/>
            <person name="Thang M."/>
            <person name="Chan C."/>
        </authorList>
    </citation>
    <scope>NUCLEOTIDE SEQUENCE [LARGE SCALE GENOMIC DNA]</scope>
</reference>
<feature type="compositionally biased region" description="Low complexity" evidence="1">
    <location>
        <begin position="92"/>
        <end position="146"/>
    </location>
</feature>
<feature type="compositionally biased region" description="Polar residues" evidence="1">
    <location>
        <begin position="19"/>
        <end position="29"/>
    </location>
</feature>
<protein>
    <recommendedName>
        <fullName evidence="4">SH3 domain-containing protein</fullName>
    </recommendedName>
</protein>
<proteinExistence type="predicted"/>
<evidence type="ECO:0000256" key="1">
    <source>
        <dbReference type="SAM" id="MobiDB-lite"/>
    </source>
</evidence>